<protein>
    <submittedName>
        <fullName evidence="8">RagB/SusD family nutrient uptake outer membrane protein</fullName>
    </submittedName>
</protein>
<dbReference type="SUPFAM" id="SSF48452">
    <property type="entry name" value="TPR-like"/>
    <property type="match status" value="1"/>
</dbReference>
<feature type="domain" description="RagB/SusD" evidence="6">
    <location>
        <begin position="262"/>
        <end position="561"/>
    </location>
</feature>
<keyword evidence="9" id="KW-1185">Reference proteome</keyword>
<dbReference type="InterPro" id="IPR033985">
    <property type="entry name" value="SusD-like_N"/>
</dbReference>
<dbReference type="InterPro" id="IPR012944">
    <property type="entry name" value="SusD_RagB_dom"/>
</dbReference>
<reference evidence="9" key="1">
    <citation type="journal article" date="2019" name="Int. J. Syst. Evol. Microbiol.">
        <title>The Global Catalogue of Microorganisms (GCM) 10K type strain sequencing project: providing services to taxonomists for standard genome sequencing and annotation.</title>
        <authorList>
            <consortium name="The Broad Institute Genomics Platform"/>
            <consortium name="The Broad Institute Genome Sequencing Center for Infectious Disease"/>
            <person name="Wu L."/>
            <person name="Ma J."/>
        </authorList>
    </citation>
    <scope>NUCLEOTIDE SEQUENCE [LARGE SCALE GENOMIC DNA]</scope>
    <source>
        <strain evidence="9">KCTC 52925</strain>
    </source>
</reference>
<evidence type="ECO:0000313" key="8">
    <source>
        <dbReference type="EMBL" id="MFD2833210.1"/>
    </source>
</evidence>
<dbReference type="RefSeq" id="WP_251740976.1">
    <property type="nucleotide sequence ID" value="NZ_JBHUOJ010000016.1"/>
</dbReference>
<name>A0ABW5X2A0_9FLAO</name>
<dbReference type="Gene3D" id="1.25.40.390">
    <property type="match status" value="1"/>
</dbReference>
<comment type="subcellular location">
    <subcellularLocation>
        <location evidence="1">Cell outer membrane</location>
    </subcellularLocation>
</comment>
<dbReference type="InterPro" id="IPR011990">
    <property type="entry name" value="TPR-like_helical_dom_sf"/>
</dbReference>
<evidence type="ECO:0000256" key="3">
    <source>
        <dbReference type="ARBA" id="ARBA00022729"/>
    </source>
</evidence>
<sequence length="561" mass="61370">MKKKLVYYILPLLIFIGCSEDFTKTPAIGALSDDALKNAQGVDLLLTGAYSALDGVVGENGGNGFAVSADNWWFDVLSDDAHKGSTDGDQADLFLIETYSFTSGNPYILGKWEALYAGVNRANNVINVINGIEGGDFNGKLAEARFLRGYFNFELQKIFGNPSYISEENYANTEFNQPNSGPIWAQIEADQQFAVDNLPDTQAEAGRPTSWTAKAFLGKTYIFQEKWSEGLSILQDVIQNGPYALNTEFVDNFRAGGENSAESIFAVQFAADDGQSYNGNVGSTLNFPGGGPFNSCCGFYQPTQDLVNAYQTQNGLPLLDTYGNTDVANDYGIESADAFTPESGPLDPRLDYTVGRRGIDYNGFGINPGKEWIRASAADISGPYLPKKNIYYAGEDVNMGTGGWGQQHSGVNYNIMRYSGLLLLAAEAAAETGDLETALDYVNMVRERAKNMTYVKKVDGDGDAANYQIELYDSFASKDFAIKAIRFERRLELALEGHRFFDLTRWDIAAQVLNSYVQKEGRTITNFPGKVSTFKETNSLLPIPLNAIDLSGGVLTQNPGY</sequence>
<dbReference type="Pfam" id="PF07980">
    <property type="entry name" value="SusD_RagB"/>
    <property type="match status" value="1"/>
</dbReference>
<dbReference type="Pfam" id="PF14322">
    <property type="entry name" value="SusD-like_3"/>
    <property type="match status" value="1"/>
</dbReference>
<keyword evidence="4" id="KW-0472">Membrane</keyword>
<evidence type="ECO:0000259" key="6">
    <source>
        <dbReference type="Pfam" id="PF07980"/>
    </source>
</evidence>
<dbReference type="EMBL" id="JBHUOJ010000016">
    <property type="protein sequence ID" value="MFD2833210.1"/>
    <property type="molecule type" value="Genomic_DNA"/>
</dbReference>
<dbReference type="Proteomes" id="UP001597438">
    <property type="component" value="Unassembled WGS sequence"/>
</dbReference>
<comment type="caution">
    <text evidence="8">The sequence shown here is derived from an EMBL/GenBank/DDBJ whole genome shotgun (WGS) entry which is preliminary data.</text>
</comment>
<evidence type="ECO:0000256" key="2">
    <source>
        <dbReference type="ARBA" id="ARBA00006275"/>
    </source>
</evidence>
<feature type="domain" description="SusD-like N-terminal" evidence="7">
    <location>
        <begin position="101"/>
        <end position="221"/>
    </location>
</feature>
<gene>
    <name evidence="8" type="ORF">ACFSYS_07900</name>
</gene>
<evidence type="ECO:0000313" key="9">
    <source>
        <dbReference type="Proteomes" id="UP001597438"/>
    </source>
</evidence>
<evidence type="ECO:0000256" key="1">
    <source>
        <dbReference type="ARBA" id="ARBA00004442"/>
    </source>
</evidence>
<keyword evidence="3" id="KW-0732">Signal</keyword>
<dbReference type="PROSITE" id="PS51257">
    <property type="entry name" value="PROKAR_LIPOPROTEIN"/>
    <property type="match status" value="1"/>
</dbReference>
<comment type="similarity">
    <text evidence="2">Belongs to the SusD family.</text>
</comment>
<evidence type="ECO:0000256" key="4">
    <source>
        <dbReference type="ARBA" id="ARBA00023136"/>
    </source>
</evidence>
<evidence type="ECO:0000259" key="7">
    <source>
        <dbReference type="Pfam" id="PF14322"/>
    </source>
</evidence>
<keyword evidence="5" id="KW-0998">Cell outer membrane</keyword>
<evidence type="ECO:0000256" key="5">
    <source>
        <dbReference type="ARBA" id="ARBA00023237"/>
    </source>
</evidence>
<organism evidence="8 9">
    <name type="scientific">Christiangramia antarctica</name>
    <dbReference type="NCBI Taxonomy" id="2058158"/>
    <lineage>
        <taxon>Bacteria</taxon>
        <taxon>Pseudomonadati</taxon>
        <taxon>Bacteroidota</taxon>
        <taxon>Flavobacteriia</taxon>
        <taxon>Flavobacteriales</taxon>
        <taxon>Flavobacteriaceae</taxon>
        <taxon>Christiangramia</taxon>
    </lineage>
</organism>
<proteinExistence type="inferred from homology"/>
<accession>A0ABW5X2A0</accession>